<gene>
    <name evidence="1" type="ORF">COU89_01040</name>
</gene>
<evidence type="ECO:0000313" key="1">
    <source>
        <dbReference type="EMBL" id="PJE63853.1"/>
    </source>
</evidence>
<dbReference type="GO" id="GO:0008124">
    <property type="term" value="F:4-alpha-hydroxytetrahydrobiopterin dehydratase activity"/>
    <property type="evidence" value="ECO:0007669"/>
    <property type="project" value="InterPro"/>
</dbReference>
<proteinExistence type="predicted"/>
<sequence>MQPASTDLTQKHCVPCEGGTKPLTKEEAAPYLQAVPHWAVDEAGKKIKRTFSTNDFILATKIDTLV</sequence>
<accession>A0A2M8KVE1</accession>
<protein>
    <submittedName>
        <fullName evidence="1">Uncharacterized protein</fullName>
    </submittedName>
</protein>
<evidence type="ECO:0000313" key="2">
    <source>
        <dbReference type="Proteomes" id="UP000231569"/>
    </source>
</evidence>
<dbReference type="Proteomes" id="UP000231569">
    <property type="component" value="Unassembled WGS sequence"/>
</dbReference>
<dbReference type="GO" id="GO:0006729">
    <property type="term" value="P:tetrahydrobiopterin biosynthetic process"/>
    <property type="evidence" value="ECO:0007669"/>
    <property type="project" value="InterPro"/>
</dbReference>
<name>A0A2M8KVE1_9BACT</name>
<dbReference type="InterPro" id="IPR036428">
    <property type="entry name" value="PCD_sf"/>
</dbReference>
<reference evidence="2" key="1">
    <citation type="submission" date="2017-09" db="EMBL/GenBank/DDBJ databases">
        <title>Depth-based differentiation of microbial function through sediment-hosted aquifers and enrichment of novel symbionts in the deep terrestrial subsurface.</title>
        <authorList>
            <person name="Probst A.J."/>
            <person name="Ladd B."/>
            <person name="Jarett J.K."/>
            <person name="Geller-Mcgrath D.E."/>
            <person name="Sieber C.M.K."/>
            <person name="Emerson J.B."/>
            <person name="Anantharaman K."/>
            <person name="Thomas B.C."/>
            <person name="Malmstrom R."/>
            <person name="Stieglmeier M."/>
            <person name="Klingl A."/>
            <person name="Woyke T."/>
            <person name="Ryan C.M."/>
            <person name="Banfield J.F."/>
        </authorList>
    </citation>
    <scope>NUCLEOTIDE SEQUENCE [LARGE SCALE GENOMIC DNA]</scope>
</reference>
<dbReference type="AlphaFoldDB" id="A0A2M8KVE1"/>
<dbReference type="EMBL" id="PFEE01000024">
    <property type="protein sequence ID" value="PJE63853.1"/>
    <property type="molecule type" value="Genomic_DNA"/>
</dbReference>
<comment type="caution">
    <text evidence="1">The sequence shown here is derived from an EMBL/GenBank/DDBJ whole genome shotgun (WGS) entry which is preliminary data.</text>
</comment>
<dbReference type="SUPFAM" id="SSF55248">
    <property type="entry name" value="PCD-like"/>
    <property type="match status" value="1"/>
</dbReference>
<organism evidence="1 2">
    <name type="scientific">Candidatus Roizmanbacteria bacterium CG10_big_fil_rev_8_21_14_0_10_45_7</name>
    <dbReference type="NCBI Taxonomy" id="1974854"/>
    <lineage>
        <taxon>Bacteria</taxon>
        <taxon>Candidatus Roizmaniibacteriota</taxon>
    </lineage>
</organism>